<feature type="compositionally biased region" description="Polar residues" evidence="1">
    <location>
        <begin position="491"/>
        <end position="500"/>
    </location>
</feature>
<name>A0A3S1A313_ELYCH</name>
<feature type="region of interest" description="Disordered" evidence="1">
    <location>
        <begin position="959"/>
        <end position="1030"/>
    </location>
</feature>
<feature type="signal peptide" evidence="3">
    <location>
        <begin position="1"/>
        <end position="26"/>
    </location>
</feature>
<dbReference type="SMART" id="SM00214">
    <property type="entry name" value="VWC"/>
    <property type="match status" value="1"/>
</dbReference>
<feature type="region of interest" description="Disordered" evidence="1">
    <location>
        <begin position="1273"/>
        <end position="1388"/>
    </location>
</feature>
<feature type="region of interest" description="Disordered" evidence="1">
    <location>
        <begin position="478"/>
        <end position="523"/>
    </location>
</feature>
<keyword evidence="3" id="KW-0732">Signal</keyword>
<sequence length="1388" mass="150196">MDQTYRLILKAAIACLLISLSPALEAFNGTAHVNELEPDVWHGISLKDVPQLQTGCIDSQGQRVADGEKYVPDSNDPCTQCTCDMTFPVMCHSVACSPPQNCEPLDNTCCEYVCNGTRPVEEAPDDGESITNLSLRLIASTVTSFLVLALLLFLVHRVRQRRLLLSMRRFEERAQQVHSEDTDSEHYIPEVFMSVECPPYTDPPPPYSPPKPPQILPGEQPPPYEELNQNRDANGMVSHEDTNQGTLTGSQGEGNQEYRLDTVHSLGEENASQGRVLQDTSCYPECCERVGSHLPRAVESAQLELQAVAHRPPRAADNCMELRESRDQGASSRCFVDYSIPNFLGCAMARVQETGQPDRMATRRITGDMEPSASEHFETNTQQRRRQAAGRGSDYTNQTIPATTAFQRFSNLFKRHSWRAKNRRRLQNSSHGRGVSENQTSSRQTHYSTLPGAEYRSAPVSGIYAGFDLSACNFYPTTASPSTSSSNSSSGGEQITSHTTHPAHPLDNRFPHSNPNYSHCGVSPLHREQFQDDLRRHLPPICRQSENISSCLPGDVRENSARSLTYYEQVRHREIDPRRLSSAPRDLVKGPRDLASLRDSGLRDQAQGHCVNQQTVHSSTAQTQSIAADPQRSLASVICSNLPLAAAAHINKPCISSSLYDPLRSTCGSRNNNLANEISTHQPLDLTKDTSASSASHEEQVPSACSDSHILAADDNLDVCRSHQPEGRVTKPGSSAQFCGADAHIEPSLIRRSHSDTSEGSLFSVCSETGEQKLKSNWLAGMNGKADGEASVLPADCPYPQHHSFVLGKGSLPVSKHSTVAPCSGGIGSNDNGGGSHRKHSTPASQSGLDGVQLGAQRDSVNLTDQPTQMKKSFTGENGKADGLHDSSDVNYNLNISPLIQKRLVSKDLLPVVGEERMVMSVNLPPLDTRPCSFSSNSMDQPVQKTSDQIPFHFEEAAASASARITTGRPEDVSKKRHKKSSAGGSFSPIAVHHGGAKQKLSSSNKEKPEASAKASATDSKSDKSSSKRKIQQELFHAIYPQFDVNSDSQLMVRSAGEPSTVFGNADVYRGSAHSNLQGPIVDNALTKDGLDSGMNDLNQPPRKLTGGWDTGGYRDDVGTTSLSSHYPGTNQAVVQQLRRRSGQYPQHQQQHHRRQASAGTSDTARVGGRVVSPLRRKPRPKSLAAPREMDPTCVKNVTPPSGTPIKPATDVCLNSRGRARSGFGHDMNLDSEYGMADFHVDSINSSSQSKGSVSYAAAVGAALPLKQALKAGAGRSVPGGGAVEAAGGPQPNTNSKSGPCKDLSFVGRSGTGKVRGSGGHRNKKRQSLPTFNPVLADPTDLSGQMPVAENENFPRSGLRKQLPGPPRFSGLARTLSEEDVREATSYV</sequence>
<organism evidence="5 6">
    <name type="scientific">Elysia chlorotica</name>
    <name type="common">Eastern emerald elysia</name>
    <name type="synonym">Sea slug</name>
    <dbReference type="NCBI Taxonomy" id="188477"/>
    <lineage>
        <taxon>Eukaryota</taxon>
        <taxon>Metazoa</taxon>
        <taxon>Spiralia</taxon>
        <taxon>Lophotrochozoa</taxon>
        <taxon>Mollusca</taxon>
        <taxon>Gastropoda</taxon>
        <taxon>Heterobranchia</taxon>
        <taxon>Euthyneura</taxon>
        <taxon>Panpulmonata</taxon>
        <taxon>Sacoglossa</taxon>
        <taxon>Placobranchoidea</taxon>
        <taxon>Plakobranchidae</taxon>
        <taxon>Elysia</taxon>
    </lineage>
</organism>
<feature type="region of interest" description="Disordered" evidence="1">
    <location>
        <begin position="824"/>
        <end position="882"/>
    </location>
</feature>
<gene>
    <name evidence="5" type="ORF">EGW08_010816</name>
</gene>
<feature type="compositionally biased region" description="Polar residues" evidence="1">
    <location>
        <begin position="859"/>
        <end position="876"/>
    </location>
</feature>
<dbReference type="OrthoDB" id="6288751at2759"/>
<feature type="chain" id="PRO_5018643869" description="VWFC domain-containing protein" evidence="3">
    <location>
        <begin position="27"/>
        <end position="1388"/>
    </location>
</feature>
<feature type="compositionally biased region" description="Basic and acidic residues" evidence="1">
    <location>
        <begin position="1376"/>
        <end position="1388"/>
    </location>
</feature>
<evidence type="ECO:0000313" key="6">
    <source>
        <dbReference type="Proteomes" id="UP000271974"/>
    </source>
</evidence>
<feature type="domain" description="VWFC" evidence="4">
    <location>
        <begin position="56"/>
        <end position="114"/>
    </location>
</feature>
<feature type="compositionally biased region" description="Gly residues" evidence="1">
    <location>
        <begin position="825"/>
        <end position="835"/>
    </location>
</feature>
<feature type="region of interest" description="Disordered" evidence="1">
    <location>
        <begin position="674"/>
        <end position="704"/>
    </location>
</feature>
<feature type="compositionally biased region" description="Polar residues" evidence="1">
    <location>
        <begin position="1119"/>
        <end position="1135"/>
    </location>
</feature>
<dbReference type="PANTHER" id="PTHR15256">
    <property type="entry name" value="INTEGRAL MEMBRANE PROTEIN DGCR2/IDD"/>
    <property type="match status" value="1"/>
</dbReference>
<keyword evidence="2" id="KW-1133">Transmembrane helix</keyword>
<feature type="compositionally biased region" description="Polar residues" evidence="1">
    <location>
        <begin position="427"/>
        <end position="446"/>
    </location>
</feature>
<dbReference type="GO" id="GO:0016020">
    <property type="term" value="C:membrane"/>
    <property type="evidence" value="ECO:0007669"/>
    <property type="project" value="TreeGrafter"/>
</dbReference>
<accession>A0A3S1A313</accession>
<evidence type="ECO:0000259" key="4">
    <source>
        <dbReference type="SMART" id="SM00214"/>
    </source>
</evidence>
<feature type="compositionally biased region" description="Pro residues" evidence="1">
    <location>
        <begin position="200"/>
        <end position="224"/>
    </location>
</feature>
<dbReference type="STRING" id="188477.A0A3S1A313"/>
<feature type="region of interest" description="Disordered" evidence="1">
    <location>
        <begin position="198"/>
        <end position="255"/>
    </location>
</feature>
<evidence type="ECO:0000256" key="1">
    <source>
        <dbReference type="SAM" id="MobiDB-lite"/>
    </source>
</evidence>
<dbReference type="Proteomes" id="UP000271974">
    <property type="component" value="Unassembled WGS sequence"/>
</dbReference>
<feature type="compositionally biased region" description="Low complexity" evidence="1">
    <location>
        <begin position="478"/>
        <end position="490"/>
    </location>
</feature>
<protein>
    <recommendedName>
        <fullName evidence="4">VWFC domain-containing protein</fullName>
    </recommendedName>
</protein>
<dbReference type="EMBL" id="RQTK01000338">
    <property type="protein sequence ID" value="RUS81432.1"/>
    <property type="molecule type" value="Genomic_DNA"/>
</dbReference>
<feature type="region of interest" description="Disordered" evidence="1">
    <location>
        <begin position="420"/>
        <end position="446"/>
    </location>
</feature>
<evidence type="ECO:0000256" key="2">
    <source>
        <dbReference type="SAM" id="Phobius"/>
    </source>
</evidence>
<keyword evidence="2" id="KW-0472">Membrane</keyword>
<feature type="compositionally biased region" description="Polar residues" evidence="1">
    <location>
        <begin position="243"/>
        <end position="254"/>
    </location>
</feature>
<feature type="region of interest" description="Disordered" evidence="1">
    <location>
        <begin position="1093"/>
        <end position="1211"/>
    </location>
</feature>
<dbReference type="InterPro" id="IPR001007">
    <property type="entry name" value="VWF_dom"/>
</dbReference>
<dbReference type="PANTHER" id="PTHR15256:SF6">
    <property type="entry name" value="INTEGRAL MEMBRANE PROTEIN DGCR2_IDD"/>
    <property type="match status" value="1"/>
</dbReference>
<comment type="caution">
    <text evidence="5">The sequence shown here is derived from an EMBL/GenBank/DDBJ whole genome shotgun (WGS) entry which is preliminary data.</text>
</comment>
<proteinExistence type="predicted"/>
<evidence type="ECO:0000256" key="3">
    <source>
        <dbReference type="SAM" id="SignalP"/>
    </source>
</evidence>
<keyword evidence="6" id="KW-1185">Reference proteome</keyword>
<evidence type="ECO:0000313" key="5">
    <source>
        <dbReference type="EMBL" id="RUS81432.1"/>
    </source>
</evidence>
<keyword evidence="2" id="KW-0812">Transmembrane</keyword>
<feature type="region of interest" description="Disordered" evidence="1">
    <location>
        <begin position="368"/>
        <end position="401"/>
    </location>
</feature>
<dbReference type="InterPro" id="IPR042378">
    <property type="entry name" value="IDD"/>
</dbReference>
<feature type="transmembrane region" description="Helical" evidence="2">
    <location>
        <begin position="133"/>
        <end position="155"/>
    </location>
</feature>
<reference evidence="5 6" key="1">
    <citation type="submission" date="2019-01" db="EMBL/GenBank/DDBJ databases">
        <title>A draft genome assembly of the solar-powered sea slug Elysia chlorotica.</title>
        <authorList>
            <person name="Cai H."/>
            <person name="Li Q."/>
            <person name="Fang X."/>
            <person name="Li J."/>
            <person name="Curtis N.E."/>
            <person name="Altenburger A."/>
            <person name="Shibata T."/>
            <person name="Feng M."/>
            <person name="Maeda T."/>
            <person name="Schwartz J.A."/>
            <person name="Shigenobu S."/>
            <person name="Lundholm N."/>
            <person name="Nishiyama T."/>
            <person name="Yang H."/>
            <person name="Hasebe M."/>
            <person name="Li S."/>
            <person name="Pierce S.K."/>
            <person name="Wang J."/>
        </authorList>
    </citation>
    <scope>NUCLEOTIDE SEQUENCE [LARGE SCALE GENOMIC DNA]</scope>
    <source>
        <strain evidence="5">EC2010</strain>
        <tissue evidence="5">Whole organism of an adult</tissue>
    </source>
</reference>